<evidence type="ECO:0000313" key="2">
    <source>
        <dbReference type="EMBL" id="NYT52525.1"/>
    </source>
</evidence>
<accession>A0A853G297</accession>
<feature type="transmembrane region" description="Helical" evidence="1">
    <location>
        <begin position="6"/>
        <end position="22"/>
    </location>
</feature>
<keyword evidence="1" id="KW-0812">Transmembrane</keyword>
<name>A0A853G297_9GAMM</name>
<organism evidence="2 3">
    <name type="scientific">Candidatus Vesicomyosocius endoextente</name>
    <dbReference type="NCBI Taxonomy" id="2738853"/>
    <lineage>
        <taxon>Bacteria</taxon>
        <taxon>Pseudomonadati</taxon>
        <taxon>Pseudomonadota</taxon>
        <taxon>Gammaproteobacteria</taxon>
        <taxon>Candidatus Pseudothioglobaceae</taxon>
        <taxon>Candidatus Vesicomyidisocius</taxon>
    </lineage>
</organism>
<evidence type="ECO:0000256" key="1">
    <source>
        <dbReference type="SAM" id="Phobius"/>
    </source>
</evidence>
<dbReference type="EMBL" id="JACCHU010000002">
    <property type="protein sequence ID" value="NYT52525.1"/>
    <property type="molecule type" value="Genomic_DNA"/>
</dbReference>
<reference evidence="2 3" key="1">
    <citation type="submission" date="2020-05" db="EMBL/GenBank/DDBJ databases">
        <title>Horizontal transmission and recombination maintain forever young bacterial symbiont genomes.</title>
        <authorList>
            <person name="Russell S.L."/>
            <person name="Pepper-Tunick E."/>
            <person name="Svedberg J."/>
            <person name="Byrne A."/>
            <person name="Ruelas Castillo J."/>
            <person name="Vollmers C."/>
            <person name="Beinart R.A."/>
            <person name="Corbett-Detig R."/>
        </authorList>
    </citation>
    <scope>NUCLEOTIDE SEQUENCE [LARGE SCALE GENOMIC DNA]</scope>
    <source>
        <strain evidence="2">Monterey_2004</strain>
    </source>
</reference>
<proteinExistence type="predicted"/>
<sequence length="76" mass="8321">MLVIGARFSPTILLSSFLVLGRKSKWNPIGLKRCVCILGATFISICIVFFNPDIVALWINGLLGISIPVDKNYVPS</sequence>
<protein>
    <submittedName>
        <fullName evidence="2">Uncharacterized protein</fullName>
    </submittedName>
</protein>
<keyword evidence="1" id="KW-1133">Transmembrane helix</keyword>
<comment type="caution">
    <text evidence="2">The sequence shown here is derived from an EMBL/GenBank/DDBJ whole genome shotgun (WGS) entry which is preliminary data.</text>
</comment>
<evidence type="ECO:0000313" key="3">
    <source>
        <dbReference type="Proteomes" id="UP000525329"/>
    </source>
</evidence>
<dbReference type="Proteomes" id="UP000525329">
    <property type="component" value="Unassembled WGS sequence"/>
</dbReference>
<gene>
    <name evidence="2" type="ORF">H0A74_02985</name>
</gene>
<dbReference type="AlphaFoldDB" id="A0A853G297"/>
<keyword evidence="1" id="KW-0472">Membrane</keyword>
<feature type="transmembrane region" description="Helical" evidence="1">
    <location>
        <begin position="34"/>
        <end position="59"/>
    </location>
</feature>